<gene>
    <name evidence="2" type="ORF">MILUP08_45046</name>
</gene>
<dbReference type="RefSeq" id="WP_007462867.1">
    <property type="nucleotide sequence ID" value="NZ_HF570108.1"/>
</dbReference>
<dbReference type="Proteomes" id="UP000003448">
    <property type="component" value="Unassembled WGS sequence"/>
</dbReference>
<feature type="region of interest" description="Disordered" evidence="1">
    <location>
        <begin position="1"/>
        <end position="35"/>
    </location>
</feature>
<name>I0L8L9_9ACTN</name>
<comment type="caution">
    <text evidence="2">The sequence shown here is derived from an EMBL/GenBank/DDBJ whole genome shotgun (WGS) entry which is preliminary data.</text>
</comment>
<keyword evidence="3" id="KW-1185">Reference proteome</keyword>
<dbReference type="AlphaFoldDB" id="I0L8L9"/>
<organism evidence="2 3">
    <name type="scientific">Micromonospora lupini str. Lupac 08</name>
    <dbReference type="NCBI Taxonomy" id="1150864"/>
    <lineage>
        <taxon>Bacteria</taxon>
        <taxon>Bacillati</taxon>
        <taxon>Actinomycetota</taxon>
        <taxon>Actinomycetes</taxon>
        <taxon>Micromonosporales</taxon>
        <taxon>Micromonosporaceae</taxon>
        <taxon>Micromonospora</taxon>
    </lineage>
</organism>
<evidence type="ECO:0000256" key="1">
    <source>
        <dbReference type="SAM" id="MobiDB-lite"/>
    </source>
</evidence>
<protein>
    <submittedName>
        <fullName evidence="2">Uncharacterized protein</fullName>
    </submittedName>
</protein>
<evidence type="ECO:0000313" key="3">
    <source>
        <dbReference type="Proteomes" id="UP000003448"/>
    </source>
</evidence>
<dbReference type="OrthoDB" id="3392133at2"/>
<reference evidence="3" key="1">
    <citation type="journal article" date="2012" name="J. Bacteriol.">
        <title>Genome Sequence of Micromonospora lupini Lupac 08, Isolated from Root Nodules of Lupinus angustifolius.</title>
        <authorList>
            <person name="Alonso-Vega P."/>
            <person name="Normand P."/>
            <person name="Bacigalupe R."/>
            <person name="Pujic P."/>
            <person name="Lajus A."/>
            <person name="Vallenet D."/>
            <person name="Carro L."/>
            <person name="Coll P."/>
            <person name="Trujillo M.E."/>
        </authorList>
    </citation>
    <scope>NUCLEOTIDE SEQUENCE [LARGE SCALE GENOMIC DNA]</scope>
    <source>
        <strain evidence="3">Lupac 08</strain>
    </source>
</reference>
<dbReference type="STRING" id="1150864.MILUP08_45046"/>
<evidence type="ECO:0000313" key="2">
    <source>
        <dbReference type="EMBL" id="CCH20166.1"/>
    </source>
</evidence>
<accession>I0L8L9</accession>
<sequence length="73" mass="8140">MPDRPDDQPSEPAARRPGAQRLVSEQDVEDADDTLFAHPPRVVRRWVCGCGMDYPCTDVLFARLVKATAEADK</sequence>
<proteinExistence type="predicted"/>
<dbReference type="EMBL" id="CAIE01000037">
    <property type="protein sequence ID" value="CCH20166.1"/>
    <property type="molecule type" value="Genomic_DNA"/>
</dbReference>